<dbReference type="STRING" id="3055.A0A2K3E0U9"/>
<dbReference type="KEGG" id="cre:CHLRE_02g085650v5"/>
<dbReference type="InterPro" id="IPR032466">
    <property type="entry name" value="Metal_Hydrolase"/>
</dbReference>
<evidence type="ECO:0008006" key="8">
    <source>
        <dbReference type="Google" id="ProtNLM"/>
    </source>
</evidence>
<dbReference type="InParanoid" id="A0A2K3E0U9"/>
<evidence type="ECO:0000313" key="6">
    <source>
        <dbReference type="EMBL" id="PNW86418.1"/>
    </source>
</evidence>
<dbReference type="PANTHER" id="PTHR10060:SF15">
    <property type="entry name" value="DEOXYRIBONUCLEASE TATDN1"/>
    <property type="match status" value="1"/>
</dbReference>
<dbReference type="PaxDb" id="3055-EDP06706"/>
<evidence type="ECO:0000256" key="5">
    <source>
        <dbReference type="PIRSR" id="PIRSR005902-1"/>
    </source>
</evidence>
<dbReference type="ExpressionAtlas" id="A0A2K3E0U9">
    <property type="expression patterns" value="baseline"/>
</dbReference>
<evidence type="ECO:0000256" key="2">
    <source>
        <dbReference type="ARBA" id="ARBA00022722"/>
    </source>
</evidence>
<comment type="similarity">
    <text evidence="1">Belongs to the metallo-dependent hydrolases superfamily. TatD-type hydrolase family.</text>
</comment>
<dbReference type="EMBL" id="CM008963">
    <property type="protein sequence ID" value="PNW86418.1"/>
    <property type="molecule type" value="Genomic_DNA"/>
</dbReference>
<protein>
    <recommendedName>
        <fullName evidence="8">TatD related DNase</fullName>
    </recommendedName>
</protein>
<dbReference type="PIRSF" id="PIRSF005902">
    <property type="entry name" value="DNase_TatD"/>
    <property type="match status" value="1"/>
</dbReference>
<dbReference type="FunFam" id="3.20.20.140:FF:000040">
    <property type="entry name" value="Putative tatD related deoxyribonuclease"/>
    <property type="match status" value="1"/>
</dbReference>
<dbReference type="PANTHER" id="PTHR10060">
    <property type="entry name" value="TATD FAMILY DEOXYRIBONUCLEASE"/>
    <property type="match status" value="1"/>
</dbReference>
<feature type="binding site" evidence="5">
    <location>
        <position position="225"/>
    </location>
    <ligand>
        <name>a divalent metal cation</name>
        <dbReference type="ChEBI" id="CHEBI:60240"/>
        <label>1</label>
    </ligand>
</feature>
<dbReference type="SUPFAM" id="SSF51556">
    <property type="entry name" value="Metallo-dependent hydrolases"/>
    <property type="match status" value="1"/>
</dbReference>
<accession>A0A2K3E0U9</accession>
<sequence>MRFIDIGANLLDEMYTGQYNDKPYHPPDLSAVLERAWAAGLEKLMITAGSLKEARAALELAKTDERLYCTVGCHPTRCKEFEDHPGGPEAYLQELLEVLKEGQALGKVVAVGECGLDYERLHFCDADTQKKYFEAQFRLAKESGLPMFLHLRAAADDFLDITGRHLGDFPRGGVVHSFDGTAEEAARVLAVPQLAIGINGCSLKTDDNLAVVGGLPLERIMLETDCPWCEIRPTHAGRKHVSAEALAGVTGAKDRKKFMPGCQVKSRNEPANIRQVLEVVAGVKGRTDLEAVADVIFGNTERMFFPTA</sequence>
<keyword evidence="3 5" id="KW-0479">Metal-binding</keyword>
<dbReference type="Gene3D" id="3.20.20.140">
    <property type="entry name" value="Metal-dependent hydrolases"/>
    <property type="match status" value="1"/>
</dbReference>
<proteinExistence type="inferred from homology"/>
<dbReference type="Proteomes" id="UP000006906">
    <property type="component" value="Chromosome 2"/>
</dbReference>
<evidence type="ECO:0000256" key="3">
    <source>
        <dbReference type="ARBA" id="ARBA00022723"/>
    </source>
</evidence>
<dbReference type="OMA" id="YGGSQKH"/>
<dbReference type="InterPro" id="IPR018228">
    <property type="entry name" value="DNase_TatD-rel_CS"/>
</dbReference>
<dbReference type="GO" id="GO:0046872">
    <property type="term" value="F:metal ion binding"/>
    <property type="evidence" value="ECO:0007669"/>
    <property type="project" value="UniProtKB-KW"/>
</dbReference>
<feature type="binding site" evidence="5">
    <location>
        <position position="150"/>
    </location>
    <ligand>
        <name>a divalent metal cation</name>
        <dbReference type="ChEBI" id="CHEBI:60240"/>
        <label>2</label>
    </ligand>
</feature>
<dbReference type="OrthoDB" id="6079689at2759"/>
<dbReference type="GeneID" id="5727386"/>
<evidence type="ECO:0000313" key="7">
    <source>
        <dbReference type="Proteomes" id="UP000006906"/>
    </source>
</evidence>
<feature type="binding site" evidence="5">
    <location>
        <position position="113"/>
    </location>
    <ligand>
        <name>a divalent metal cation</name>
        <dbReference type="ChEBI" id="CHEBI:60240"/>
        <label>1</label>
    </ligand>
</feature>
<dbReference type="AlphaFoldDB" id="A0A2K3E0U9"/>
<dbReference type="InterPro" id="IPR050891">
    <property type="entry name" value="TatD-type_Hydrolase"/>
</dbReference>
<dbReference type="PROSITE" id="PS01090">
    <property type="entry name" value="TATD_2"/>
    <property type="match status" value="1"/>
</dbReference>
<dbReference type="RefSeq" id="XP_042926958.1">
    <property type="nucleotide sequence ID" value="XM_043059324.1"/>
</dbReference>
<dbReference type="FunCoup" id="A0A2K3E0U9">
    <property type="interactions" value="1515"/>
</dbReference>
<evidence type="ECO:0000256" key="4">
    <source>
        <dbReference type="ARBA" id="ARBA00022801"/>
    </source>
</evidence>
<dbReference type="InterPro" id="IPR001130">
    <property type="entry name" value="TatD-like"/>
</dbReference>
<keyword evidence="4" id="KW-0378">Hydrolase</keyword>
<dbReference type="GO" id="GO:0008296">
    <property type="term" value="F:3'-5'-DNA exonuclease activity"/>
    <property type="evidence" value="ECO:0000318"/>
    <property type="project" value="GO_Central"/>
</dbReference>
<evidence type="ECO:0000256" key="1">
    <source>
        <dbReference type="ARBA" id="ARBA00009275"/>
    </source>
</evidence>
<dbReference type="PROSITE" id="PS01091">
    <property type="entry name" value="TATD_3"/>
    <property type="match status" value="1"/>
</dbReference>
<organism evidence="6 7">
    <name type="scientific">Chlamydomonas reinhardtii</name>
    <name type="common">Chlamydomonas smithii</name>
    <dbReference type="NCBI Taxonomy" id="3055"/>
    <lineage>
        <taxon>Eukaryota</taxon>
        <taxon>Viridiplantae</taxon>
        <taxon>Chlorophyta</taxon>
        <taxon>core chlorophytes</taxon>
        <taxon>Chlorophyceae</taxon>
        <taxon>CS clade</taxon>
        <taxon>Chlamydomonadales</taxon>
        <taxon>Chlamydomonadaceae</taxon>
        <taxon>Chlamydomonas</taxon>
    </lineage>
</organism>
<dbReference type="Pfam" id="PF01026">
    <property type="entry name" value="TatD_DNase"/>
    <property type="match status" value="1"/>
</dbReference>
<feature type="binding site" evidence="5">
    <location>
        <position position="176"/>
    </location>
    <ligand>
        <name>a divalent metal cation</name>
        <dbReference type="ChEBI" id="CHEBI:60240"/>
        <label>2</label>
    </ligand>
</feature>
<gene>
    <name evidence="6" type="ORF">CHLRE_02g085650v5</name>
</gene>
<dbReference type="Gramene" id="PNW86418">
    <property type="protein sequence ID" value="PNW86418"/>
    <property type="gene ID" value="CHLRE_02g085650v5"/>
</dbReference>
<name>A0A2K3E0U9_CHLRE</name>
<keyword evidence="2" id="KW-0540">Nuclease</keyword>
<dbReference type="CDD" id="cd01310">
    <property type="entry name" value="TatD_DNAse"/>
    <property type="match status" value="1"/>
</dbReference>
<reference evidence="6 7" key="1">
    <citation type="journal article" date="2007" name="Science">
        <title>The Chlamydomonas genome reveals the evolution of key animal and plant functions.</title>
        <authorList>
            <person name="Merchant S.S."/>
            <person name="Prochnik S.E."/>
            <person name="Vallon O."/>
            <person name="Harris E.H."/>
            <person name="Karpowicz S.J."/>
            <person name="Witman G.B."/>
            <person name="Terry A."/>
            <person name="Salamov A."/>
            <person name="Fritz-Laylin L.K."/>
            <person name="Marechal-Drouard L."/>
            <person name="Marshall W.F."/>
            <person name="Qu L.H."/>
            <person name="Nelson D.R."/>
            <person name="Sanderfoot A.A."/>
            <person name="Spalding M.H."/>
            <person name="Kapitonov V.V."/>
            <person name="Ren Q."/>
            <person name="Ferris P."/>
            <person name="Lindquist E."/>
            <person name="Shapiro H."/>
            <person name="Lucas S.M."/>
            <person name="Grimwood J."/>
            <person name="Schmutz J."/>
            <person name="Cardol P."/>
            <person name="Cerutti H."/>
            <person name="Chanfreau G."/>
            <person name="Chen C.L."/>
            <person name="Cognat V."/>
            <person name="Croft M.T."/>
            <person name="Dent R."/>
            <person name="Dutcher S."/>
            <person name="Fernandez E."/>
            <person name="Fukuzawa H."/>
            <person name="Gonzalez-Ballester D."/>
            <person name="Gonzalez-Halphen D."/>
            <person name="Hallmann A."/>
            <person name="Hanikenne M."/>
            <person name="Hippler M."/>
            <person name="Inwood W."/>
            <person name="Jabbari K."/>
            <person name="Kalanon M."/>
            <person name="Kuras R."/>
            <person name="Lefebvre P.A."/>
            <person name="Lemaire S.D."/>
            <person name="Lobanov A.V."/>
            <person name="Lohr M."/>
            <person name="Manuell A."/>
            <person name="Meier I."/>
            <person name="Mets L."/>
            <person name="Mittag M."/>
            <person name="Mittelmeier T."/>
            <person name="Moroney J.V."/>
            <person name="Moseley J."/>
            <person name="Napoli C."/>
            <person name="Nedelcu A.M."/>
            <person name="Niyogi K."/>
            <person name="Novoselov S.V."/>
            <person name="Paulsen I.T."/>
            <person name="Pazour G."/>
            <person name="Purton S."/>
            <person name="Ral J.P."/>
            <person name="Riano-Pachon D.M."/>
            <person name="Riekhof W."/>
            <person name="Rymarquis L."/>
            <person name="Schroda M."/>
            <person name="Stern D."/>
            <person name="Umen J."/>
            <person name="Willows R."/>
            <person name="Wilson N."/>
            <person name="Zimmer S.L."/>
            <person name="Allmer J."/>
            <person name="Balk J."/>
            <person name="Bisova K."/>
            <person name="Chen C.J."/>
            <person name="Elias M."/>
            <person name="Gendler K."/>
            <person name="Hauser C."/>
            <person name="Lamb M.R."/>
            <person name="Ledford H."/>
            <person name="Long J.C."/>
            <person name="Minagawa J."/>
            <person name="Page M.D."/>
            <person name="Pan J."/>
            <person name="Pootakham W."/>
            <person name="Roje S."/>
            <person name="Rose A."/>
            <person name="Stahlberg E."/>
            <person name="Terauchi A.M."/>
            <person name="Yang P."/>
            <person name="Ball S."/>
            <person name="Bowler C."/>
            <person name="Dieckmann C.L."/>
            <person name="Gladyshev V.N."/>
            <person name="Green P."/>
            <person name="Jorgensen R."/>
            <person name="Mayfield S."/>
            <person name="Mueller-Roeber B."/>
            <person name="Rajamani S."/>
            <person name="Sayre R.T."/>
            <person name="Brokstein P."/>
            <person name="Dubchak I."/>
            <person name="Goodstein D."/>
            <person name="Hornick L."/>
            <person name="Huang Y.W."/>
            <person name="Jhaveri J."/>
            <person name="Luo Y."/>
            <person name="Martinez D."/>
            <person name="Ngau W.C."/>
            <person name="Otillar B."/>
            <person name="Poliakov A."/>
            <person name="Porter A."/>
            <person name="Szajkowski L."/>
            <person name="Werner G."/>
            <person name="Zhou K."/>
            <person name="Grigoriev I.V."/>
            <person name="Rokhsar D.S."/>
            <person name="Grossman A.R."/>
        </authorList>
    </citation>
    <scope>NUCLEOTIDE SEQUENCE [LARGE SCALE GENOMIC DNA]</scope>
    <source>
        <strain evidence="7">CC-503</strain>
    </source>
</reference>
<keyword evidence="7" id="KW-1185">Reference proteome</keyword>